<accession>A0A1L8REC9</accession>
<comment type="similarity">
    <text evidence="2">Belongs to the MgtC/SapB family.</text>
</comment>
<protein>
    <submittedName>
        <fullName evidence="9">Magnesium transporter MgtC</fullName>
    </submittedName>
</protein>
<keyword evidence="3" id="KW-1003">Cell membrane</keyword>
<name>A0A1L8REC9_9ENTE</name>
<dbReference type="Pfam" id="PF02308">
    <property type="entry name" value="MgtC"/>
    <property type="match status" value="1"/>
</dbReference>
<keyword evidence="5 7" id="KW-1133">Transmembrane helix</keyword>
<organism evidence="9 10">
    <name type="scientific">Enterococcus canis</name>
    <dbReference type="NCBI Taxonomy" id="214095"/>
    <lineage>
        <taxon>Bacteria</taxon>
        <taxon>Bacillati</taxon>
        <taxon>Bacillota</taxon>
        <taxon>Bacilli</taxon>
        <taxon>Lactobacillales</taxon>
        <taxon>Enterococcaceae</taxon>
        <taxon>Enterococcus</taxon>
    </lineage>
</organism>
<dbReference type="PANTHER" id="PTHR33778">
    <property type="entry name" value="PROTEIN MGTC"/>
    <property type="match status" value="1"/>
</dbReference>
<dbReference type="AlphaFoldDB" id="A0A1L8REC9"/>
<evidence type="ECO:0000256" key="1">
    <source>
        <dbReference type="ARBA" id="ARBA00004651"/>
    </source>
</evidence>
<keyword evidence="6 7" id="KW-0472">Membrane</keyword>
<reference evidence="9 10" key="1">
    <citation type="submission" date="2014-12" db="EMBL/GenBank/DDBJ databases">
        <title>Draft genome sequences of 29 type strains of Enterococci.</title>
        <authorList>
            <person name="Zhong Z."/>
            <person name="Sun Z."/>
            <person name="Liu W."/>
            <person name="Zhang W."/>
            <person name="Zhang H."/>
        </authorList>
    </citation>
    <scope>NUCLEOTIDE SEQUENCE [LARGE SCALE GENOMIC DNA]</scope>
    <source>
        <strain evidence="9 10">DSM 17029</strain>
    </source>
</reference>
<dbReference type="PRINTS" id="PR01837">
    <property type="entry name" value="MGTCSAPBPROT"/>
</dbReference>
<evidence type="ECO:0000256" key="3">
    <source>
        <dbReference type="ARBA" id="ARBA00022475"/>
    </source>
</evidence>
<sequence length="235" mass="25803">MRMFAVTVPHALLRLGLAIAMGSAIGYDREQKNRPAGMRTHVLVCIGACVIAMIQQEIASQAIEFAKDNLEIATVIRSDQARLIAQVVSGVGFLGAGTIIVTHHSIRGLTTAASLWATAGLGLAVGMGYYQIALLSFVAVLLVLVFLKKIIHVNVHQRLQIKYRNKNATKAFLKNYFAQHGITVDDLDFIVEQSTDGPVYRSVYVLHVPRGFKYPQMIEDLSLNDDILSIRTVTV</sequence>
<feature type="domain" description="MgtC/SapB/SrpB/YhiD N-terminal" evidence="8">
    <location>
        <begin position="15"/>
        <end position="150"/>
    </location>
</feature>
<keyword evidence="10" id="KW-1185">Reference proteome</keyword>
<dbReference type="InterPro" id="IPR049177">
    <property type="entry name" value="MgtC_SapB_SrpB_YhiD_N"/>
</dbReference>
<dbReference type="EMBL" id="JXKH01000005">
    <property type="protein sequence ID" value="OJG18045.1"/>
    <property type="molecule type" value="Genomic_DNA"/>
</dbReference>
<evidence type="ECO:0000313" key="9">
    <source>
        <dbReference type="EMBL" id="OJG18045.1"/>
    </source>
</evidence>
<gene>
    <name evidence="9" type="ORF">RU97_GL002118</name>
</gene>
<evidence type="ECO:0000256" key="2">
    <source>
        <dbReference type="ARBA" id="ARBA00009298"/>
    </source>
</evidence>
<evidence type="ECO:0000256" key="5">
    <source>
        <dbReference type="ARBA" id="ARBA00022989"/>
    </source>
</evidence>
<dbReference type="STRING" id="214095.RU97_GL002118"/>
<evidence type="ECO:0000259" key="8">
    <source>
        <dbReference type="Pfam" id="PF02308"/>
    </source>
</evidence>
<evidence type="ECO:0000256" key="7">
    <source>
        <dbReference type="SAM" id="Phobius"/>
    </source>
</evidence>
<dbReference type="Proteomes" id="UP000181884">
    <property type="component" value="Unassembled WGS sequence"/>
</dbReference>
<dbReference type="InterPro" id="IPR003416">
    <property type="entry name" value="MgtC/SapB/SrpB/YhiD_fam"/>
</dbReference>
<dbReference type="GO" id="GO:0005886">
    <property type="term" value="C:plasma membrane"/>
    <property type="evidence" value="ECO:0007669"/>
    <property type="project" value="UniProtKB-SubCell"/>
</dbReference>
<evidence type="ECO:0000256" key="6">
    <source>
        <dbReference type="ARBA" id="ARBA00023136"/>
    </source>
</evidence>
<comment type="subcellular location">
    <subcellularLocation>
        <location evidence="1">Cell membrane</location>
        <topology evidence="1">Multi-pass membrane protein</topology>
    </subcellularLocation>
</comment>
<comment type="caution">
    <text evidence="9">The sequence shown here is derived from an EMBL/GenBank/DDBJ whole genome shotgun (WGS) entry which is preliminary data.</text>
</comment>
<evidence type="ECO:0000256" key="4">
    <source>
        <dbReference type="ARBA" id="ARBA00022692"/>
    </source>
</evidence>
<dbReference type="PANTHER" id="PTHR33778:SF1">
    <property type="entry name" value="MAGNESIUM TRANSPORTER YHID-RELATED"/>
    <property type="match status" value="1"/>
</dbReference>
<evidence type="ECO:0000313" key="10">
    <source>
        <dbReference type="Proteomes" id="UP000181884"/>
    </source>
</evidence>
<proteinExistence type="inferred from homology"/>
<keyword evidence="4 7" id="KW-0812">Transmembrane</keyword>
<feature type="transmembrane region" description="Helical" evidence="7">
    <location>
        <begin position="126"/>
        <end position="147"/>
    </location>
</feature>
<feature type="transmembrane region" description="Helical" evidence="7">
    <location>
        <begin position="83"/>
        <end position="106"/>
    </location>
</feature>